<proteinExistence type="predicted"/>
<comment type="subcellular location">
    <subcellularLocation>
        <location evidence="1">Secreted</location>
    </subcellularLocation>
</comment>
<dbReference type="PANTHER" id="PTHR32305:SF17">
    <property type="entry name" value="TRNA NUCLEASE WAPA"/>
    <property type="match status" value="1"/>
</dbReference>
<evidence type="ECO:0000256" key="2">
    <source>
        <dbReference type="ARBA" id="ARBA00022525"/>
    </source>
</evidence>
<evidence type="ECO:0000313" key="7">
    <source>
        <dbReference type="Proteomes" id="UP001589785"/>
    </source>
</evidence>
<dbReference type="InterPro" id="IPR006530">
    <property type="entry name" value="YD"/>
</dbReference>
<feature type="domain" description="Fibronectin type-III" evidence="5">
    <location>
        <begin position="610"/>
        <end position="726"/>
    </location>
</feature>
<dbReference type="InterPro" id="IPR050708">
    <property type="entry name" value="T6SS_VgrG/RHS"/>
</dbReference>
<keyword evidence="2" id="KW-0964">Secreted</keyword>
<dbReference type="Proteomes" id="UP001589785">
    <property type="component" value="Unassembled WGS sequence"/>
</dbReference>
<dbReference type="NCBIfam" id="NF033679">
    <property type="entry name" value="DNRLRE_dom"/>
    <property type="match status" value="1"/>
</dbReference>
<dbReference type="RefSeq" id="WP_245629383.1">
    <property type="nucleotide sequence ID" value="NZ_JBHLVN010000004.1"/>
</dbReference>
<dbReference type="Gene3D" id="2.180.10.10">
    <property type="entry name" value="RHS repeat-associated core"/>
    <property type="match status" value="1"/>
</dbReference>
<dbReference type="NCBIfam" id="TIGR03696">
    <property type="entry name" value="Rhs_assc_core"/>
    <property type="match status" value="1"/>
</dbReference>
<feature type="domain" description="Fibronectin type-III" evidence="5">
    <location>
        <begin position="479"/>
        <end position="594"/>
    </location>
</feature>
<dbReference type="Pfam" id="PF24517">
    <property type="entry name" value="CBM96"/>
    <property type="match status" value="1"/>
</dbReference>
<dbReference type="Gene3D" id="2.60.40.10">
    <property type="entry name" value="Immunoglobulins"/>
    <property type="match status" value="3"/>
</dbReference>
<dbReference type="Gene3D" id="2.60.120.970">
    <property type="match status" value="1"/>
</dbReference>
<dbReference type="SMART" id="SM00060">
    <property type="entry name" value="FN3"/>
    <property type="match status" value="3"/>
</dbReference>
<sequence length="2323" mass="259440">MRNIRLRRWLVWMIVWALMMSSVPTKGLAETIRSGVDRVAPKEGPPKVPEAPKRHLKPGEIVEWRTANTKVYDNGDGTFTKKIYFEPIHIKKKNQKLFEEVSSSLTDSTNNTNYVETENTILETNFYKKMVDGEYATFHYNGYSISYSILEASGNDVQPIKAKDVTATYTKKDNKILHKNIFPSIDLQNITFNESTKEDLVLHSFTGYHIFKFRLKTDLHADIQDDGSILFTNKENEKVFELPKPFMVDSNVDERSGEVQRSENVTYELQQADQGYILTVKADPEWLKDPKRVYPVYIDPSTSINVSTDAFVMSAYPTTNYSSSSSKWDSAQGQYVLKVGYYDGTTGTCYGFLNQDLSSIKNMNVTSATFNVYVTHSYYATTPTGLWLDVVNGPWSASTLTWNNQPSSTNIGKVDVARDQWAQFDVTSTVKEWASGTKTNYGWKLHTNGNGQTYWKKVVSTTNSSYKPYLSVTYTIPVPNTPTGTAFSNGDGTGYINLSWDPVPGATGYKVWIYNGKSYEAFDVGNVTSWSTKGKKIWPTPSEISAGRYDLHQDQLGTELAVDPSPVYRNSGGSYPNSKNYWFRVSAIFPQGESAMSGAYMPTIPNLAKPSAPTGVSYTNGNGTGYIDFKWNPVPGATGYKIWIFNGSYYESLDVGNVTSWTTKNKKYWPTSTEINAGRYKLHLNDGLGTELAVDPSPVYANAGTKYATATNYWIRVSAYNSQGETVFSDAYMPSIPDLPVPSAPSGFAYSNQSGSNSGYVMLNWDKIPGATGYKVWIFNGLYYEAFDVGDVDHWTTQNKGIWPTPEEIQQGNSSTLTLHHDGQGLELPKDPSPMYAKMGTKYATSTSYWFRLSAYNADGETVFSSNALTVKIPEANEYLGKEEYWSIIDVPYGSVNAATGNLIIDEDDVSISGRGPGLGITRTYNSLSTSVGLFGKGWHSDAEMNIVAQGNEARFTDEDGTLHIFTKLSDGTYKAPTGVYLELSETADEYILTTKDQTKIHFQKSDGKLTKIVDGHGNATTYSYSNGKLVSITDASGRKLSIEYNASGRIQKITDPMNRVIQYDYDNDLLTKVTQSSGKVTRYQYNALGRLEKVLEPTHTEAKPVVNQFIYNGDRLSQAIDPENRIYTMNYDQTKRQLVVTQPNGRKIQYTFNEAANPIQIIEDVDGLNITTSYVYEGNNLVESRDPNDQNAANPTESYTYDANGNVLTAKDSYGTETYEYNKNNDVISMTDTEGDTTTIAYDGLNPVSETDQSGKTSSVSKYDAYGNIIEESDTLGSAANLLSNSGFEQGITAWNLLSHYDTGQLQEDTNVYNGLTGRKTLKVIADSTSPNTEFGYVAATQEIAVKPNTTYTLSGKIKTNLTKANAFFNVQFMNSQNQTISWADNRYSQLTGTRPWTERQVTFTTPSNAAKIRVYLEVDHKSPDASGEAWFDNVQLEEAQVSSSYNPVVNSSFEGTVTNWSGTGGSVDNAESFDGAYSLKVSRTSTTQSASEYKQTVIVGQTSSDTPIRLTLTGLSKAQDVKANGTVSASDYSITAKVYFVDGTTQTYTADFPTGNQDWNRAAVSIQPSKPIDKIDISAVFRGNYTGTVWFDAIRLMEGNVVTKNKYDASGNYVTEEVDEEGYVAKKNYDAVGNLLSEYDKKGNKKEYTYDLSDRLKQLLLANGTSVNYDYDLNGNMTSKVIRTSGGQSQTFAYSYDATGKLMKTVGPLNDVTTNEYDANGNKIKTVLPKGNTIQWTYDGAERVKTVSYNNVPYYEFSYDKNGNELSVKYLKDGTTKTRTFDKANRLVELSDRGGLQKWLYPTTSDKLQQFMFSHGSFSQTINYQYNALDQNKVVQDGTYTYRFDYDERGNVRTFTTGNGAGSTFTYDDRGLVESISVGTADGKEILSETYRYDENGNRTKVESPTGETTVYRYDALDQLVEEQLPDGTKIEYAYDGFGNRKQIVKTKDGQSTTTNANYNAANQLIRFGNESITYDANGNRTEDGEYQYEWNEADQLVSITRKGESTPFVTYKYDEDGRRIQKNVNGVITNYHYQGDSLNVLYETDASGNVVRSYIYGENGQLLAMKKGNAAYFYHYNSHGDVIALTDEQGNIAARYQYDAWGNILSQSGVLADENPYRYAGYQYDQETGLYYLIARYYHPEHGVFLSLDPDPGDADDILTQNGYTYANNNPVMLVDPDGHFFWFVVNAGFAAYDGYKAYKTGRGWMYVAKKTALGAVGGGKLKLVRHTGKSLKFVWLLGKNPKKHRTRINTDLPGGKAVAKSIFRHLTKGKKVIQKRDGNSVRRYTPDNKYQIRYKKRKDGTWKINLDLKRGGVYEDIHF</sequence>
<dbReference type="SUPFAM" id="SSF49265">
    <property type="entry name" value="Fibronectin type III"/>
    <property type="match status" value="1"/>
</dbReference>
<evidence type="ECO:0000259" key="5">
    <source>
        <dbReference type="SMART" id="SM00060"/>
    </source>
</evidence>
<dbReference type="EMBL" id="JBHLVN010000004">
    <property type="protein sequence ID" value="MFC0296133.1"/>
    <property type="molecule type" value="Genomic_DNA"/>
</dbReference>
<dbReference type="InterPro" id="IPR003961">
    <property type="entry name" value="FN3_dom"/>
</dbReference>
<dbReference type="NCBIfam" id="TIGR01643">
    <property type="entry name" value="YD_repeat_2x"/>
    <property type="match status" value="4"/>
</dbReference>
<comment type="caution">
    <text evidence="6">The sequence shown here is derived from an EMBL/GenBank/DDBJ whole genome shotgun (WGS) entry which is preliminary data.</text>
</comment>
<evidence type="ECO:0000256" key="4">
    <source>
        <dbReference type="ARBA" id="ARBA00022737"/>
    </source>
</evidence>
<organism evidence="6 7">
    <name type="scientific">Geobacillus jurassicus</name>
    <dbReference type="NCBI Taxonomy" id="235932"/>
    <lineage>
        <taxon>Bacteria</taxon>
        <taxon>Bacillati</taxon>
        <taxon>Bacillota</taxon>
        <taxon>Bacilli</taxon>
        <taxon>Bacillales</taxon>
        <taxon>Anoxybacillaceae</taxon>
        <taxon>Geobacillus</taxon>
    </lineage>
</organism>
<reference evidence="6 7" key="1">
    <citation type="submission" date="2024-09" db="EMBL/GenBank/DDBJ databases">
        <authorList>
            <person name="Sun Q."/>
            <person name="Mori K."/>
        </authorList>
    </citation>
    <scope>NUCLEOTIDE SEQUENCE [LARGE SCALE GENOMIC DNA]</scope>
    <source>
        <strain evidence="6 7">CCM 7224</strain>
    </source>
</reference>
<feature type="domain" description="Fibronectin type-III" evidence="5">
    <location>
        <begin position="742"/>
        <end position="862"/>
    </location>
</feature>
<dbReference type="InterPro" id="IPR022385">
    <property type="entry name" value="Rhs_assc_core"/>
</dbReference>
<dbReference type="Gene3D" id="2.60.120.260">
    <property type="entry name" value="Galactose-binding domain-like"/>
    <property type="match status" value="2"/>
</dbReference>
<dbReference type="Pfam" id="PF20148">
    <property type="entry name" value="DUF6531"/>
    <property type="match status" value="1"/>
</dbReference>
<evidence type="ECO:0000256" key="3">
    <source>
        <dbReference type="ARBA" id="ARBA00022729"/>
    </source>
</evidence>
<dbReference type="InterPro" id="IPR013783">
    <property type="entry name" value="Ig-like_fold"/>
</dbReference>
<dbReference type="InterPro" id="IPR008979">
    <property type="entry name" value="Galactose-bd-like_sf"/>
</dbReference>
<gene>
    <name evidence="6" type="ORF">ACFFHQ_01335</name>
</gene>
<keyword evidence="4" id="KW-0677">Repeat</keyword>
<protein>
    <submittedName>
        <fullName evidence="6">DNRLRE domain-containing protein</fullName>
    </submittedName>
</protein>
<dbReference type="InterPro" id="IPR055372">
    <property type="entry name" value="CBM96"/>
</dbReference>
<evidence type="ECO:0000256" key="1">
    <source>
        <dbReference type="ARBA" id="ARBA00004613"/>
    </source>
</evidence>
<name>A0ABV6GPF7_9BACL</name>
<keyword evidence="3" id="KW-0732">Signal</keyword>
<evidence type="ECO:0000313" key="6">
    <source>
        <dbReference type="EMBL" id="MFC0296133.1"/>
    </source>
</evidence>
<dbReference type="InterPro" id="IPR045351">
    <property type="entry name" value="DUF6531"/>
</dbReference>
<dbReference type="SUPFAM" id="SSF49785">
    <property type="entry name" value="Galactose-binding domain-like"/>
    <property type="match status" value="1"/>
</dbReference>
<dbReference type="Pfam" id="PF25023">
    <property type="entry name" value="TEN_YD-shell"/>
    <property type="match status" value="2"/>
</dbReference>
<dbReference type="InterPro" id="IPR036116">
    <property type="entry name" value="FN3_sf"/>
</dbReference>
<dbReference type="InterPro" id="IPR056823">
    <property type="entry name" value="TEN-like_YD-shell"/>
</dbReference>
<dbReference type="SUPFAM" id="SSF69304">
    <property type="entry name" value="Tricorn protease N-terminal domain"/>
    <property type="match status" value="1"/>
</dbReference>
<keyword evidence="7" id="KW-1185">Reference proteome</keyword>
<accession>A0ABV6GPF7</accession>
<dbReference type="PANTHER" id="PTHR32305">
    <property type="match status" value="1"/>
</dbReference>